<comment type="caution">
    <text evidence="3">The sequence shown here is derived from an EMBL/GenBank/DDBJ whole genome shotgun (WGS) entry which is preliminary data.</text>
</comment>
<feature type="transmembrane region" description="Helical" evidence="2">
    <location>
        <begin position="20"/>
        <end position="39"/>
    </location>
</feature>
<dbReference type="GO" id="GO:0016787">
    <property type="term" value="F:hydrolase activity"/>
    <property type="evidence" value="ECO:0007669"/>
    <property type="project" value="UniProtKB-KW"/>
</dbReference>
<dbReference type="InterPro" id="IPR023365">
    <property type="entry name" value="Sortase_dom-sf"/>
</dbReference>
<dbReference type="EMBL" id="LGGI01000002">
    <property type="protein sequence ID" value="KUK67586.1"/>
    <property type="molecule type" value="Genomic_DNA"/>
</dbReference>
<dbReference type="Gene3D" id="2.40.260.10">
    <property type="entry name" value="Sortase"/>
    <property type="match status" value="1"/>
</dbReference>
<dbReference type="Pfam" id="PF04203">
    <property type="entry name" value="Sortase"/>
    <property type="match status" value="1"/>
</dbReference>
<sequence length="265" mass="30044">MENSWNISTHSEKKVKKTRIIVSIVLATTGLAIVASQVIPLTKSYVEGVVEQKRTEVKVDPVPESYKKFIEEEFAYYDPGQSYFANLSRQVGDIDMTGRYSYDPTTKTQRLIEINKDYKKDMLLTIESVGIENIKISPNVESENESIYNQYLKNGVAHFKGTPLPGDGGNSFIYGHSAVESFFSRHKDLPETIFSRLNDIDIGQKIVVTRDGNVLEYTVRNKKIVEPNDFTILQPIQSKETITLMTCWPLGIGSKRLIVVAERRI</sequence>
<name>A0A117LU39_9BACT</name>
<keyword evidence="2" id="KW-0812">Transmembrane</keyword>
<organism evidence="3 4">
    <name type="scientific">candidate division WS6 bacterium 36_33</name>
    <dbReference type="NCBI Taxonomy" id="1641388"/>
    <lineage>
        <taxon>Bacteria</taxon>
        <taxon>Candidatus Dojkabacteria</taxon>
    </lineage>
</organism>
<gene>
    <name evidence="3" type="ORF">XD87_0027</name>
</gene>
<dbReference type="NCBIfam" id="TIGR01076">
    <property type="entry name" value="sortase_fam"/>
    <property type="match status" value="1"/>
</dbReference>
<keyword evidence="2" id="KW-0472">Membrane</keyword>
<protein>
    <submittedName>
        <fullName evidence="3">SrtC</fullName>
    </submittedName>
</protein>
<evidence type="ECO:0000313" key="4">
    <source>
        <dbReference type="Proteomes" id="UP000053469"/>
    </source>
</evidence>
<keyword evidence="2" id="KW-1133">Transmembrane helix</keyword>
<dbReference type="Proteomes" id="UP000053469">
    <property type="component" value="Unassembled WGS sequence"/>
</dbReference>
<dbReference type="AlphaFoldDB" id="A0A117LU39"/>
<evidence type="ECO:0000256" key="1">
    <source>
        <dbReference type="ARBA" id="ARBA00022801"/>
    </source>
</evidence>
<evidence type="ECO:0000313" key="3">
    <source>
        <dbReference type="EMBL" id="KUK67586.1"/>
    </source>
</evidence>
<dbReference type="SUPFAM" id="SSF63817">
    <property type="entry name" value="Sortase"/>
    <property type="match status" value="1"/>
</dbReference>
<evidence type="ECO:0000256" key="2">
    <source>
        <dbReference type="SAM" id="Phobius"/>
    </source>
</evidence>
<keyword evidence="1" id="KW-0378">Hydrolase</keyword>
<dbReference type="InterPro" id="IPR005754">
    <property type="entry name" value="Sortase"/>
</dbReference>
<accession>A0A117LU39</accession>
<proteinExistence type="predicted"/>
<reference evidence="4" key="1">
    <citation type="journal article" date="2015" name="MBio">
        <title>Genome-Resolved Metagenomic Analysis Reveals Roles for Candidate Phyla and Other Microbial Community Members in Biogeochemical Transformations in Oil Reservoirs.</title>
        <authorList>
            <person name="Hu P."/>
            <person name="Tom L."/>
            <person name="Singh A."/>
            <person name="Thomas B.C."/>
            <person name="Baker B.J."/>
            <person name="Piceno Y.M."/>
            <person name="Andersen G.L."/>
            <person name="Banfield J.F."/>
        </authorList>
    </citation>
    <scope>NUCLEOTIDE SEQUENCE [LARGE SCALE GENOMIC DNA]</scope>
</reference>